<dbReference type="OrthoDB" id="6612291at2759"/>
<keyword evidence="3" id="KW-0813">Transport</keyword>
<dbReference type="Pfam" id="PF00083">
    <property type="entry name" value="Sugar_tr"/>
    <property type="match status" value="2"/>
</dbReference>
<feature type="transmembrane region" description="Helical" evidence="7">
    <location>
        <begin position="21"/>
        <end position="40"/>
    </location>
</feature>
<keyword evidence="10" id="KW-1185">Reference proteome</keyword>
<gene>
    <name evidence="9" type="ORF">N0V83_003377</name>
</gene>
<feature type="transmembrane region" description="Helical" evidence="7">
    <location>
        <begin position="52"/>
        <end position="69"/>
    </location>
</feature>
<protein>
    <recommendedName>
        <fullName evidence="8">Major facilitator superfamily (MFS) profile domain-containing protein</fullName>
    </recommendedName>
</protein>
<dbReference type="InterPro" id="IPR050360">
    <property type="entry name" value="MFS_Sugar_Transporters"/>
</dbReference>
<comment type="similarity">
    <text evidence="2">Belongs to the major facilitator superfamily. Sugar transporter (TC 2.A.1.1) family.</text>
</comment>
<dbReference type="AlphaFoldDB" id="A0A9W8YD40"/>
<evidence type="ECO:0000256" key="3">
    <source>
        <dbReference type="ARBA" id="ARBA00022448"/>
    </source>
</evidence>
<evidence type="ECO:0000313" key="10">
    <source>
        <dbReference type="Proteomes" id="UP001140560"/>
    </source>
</evidence>
<dbReference type="Gene3D" id="1.20.1250.20">
    <property type="entry name" value="MFS general substrate transporter like domains"/>
    <property type="match status" value="1"/>
</dbReference>
<dbReference type="EMBL" id="JAPEUY010000005">
    <property type="protein sequence ID" value="KAJ4373086.1"/>
    <property type="molecule type" value="Genomic_DNA"/>
</dbReference>
<dbReference type="PANTHER" id="PTHR48022">
    <property type="entry name" value="PLASTIDIC GLUCOSE TRANSPORTER 4"/>
    <property type="match status" value="1"/>
</dbReference>
<evidence type="ECO:0000259" key="8">
    <source>
        <dbReference type="PROSITE" id="PS50850"/>
    </source>
</evidence>
<evidence type="ECO:0000256" key="5">
    <source>
        <dbReference type="ARBA" id="ARBA00022989"/>
    </source>
</evidence>
<evidence type="ECO:0000256" key="7">
    <source>
        <dbReference type="SAM" id="Phobius"/>
    </source>
</evidence>
<comment type="subcellular location">
    <subcellularLocation>
        <location evidence="1">Membrane</location>
        <topology evidence="1">Multi-pass membrane protein</topology>
    </subcellularLocation>
</comment>
<dbReference type="PANTHER" id="PTHR48022:SF14">
    <property type="entry name" value="MAJOR FACILITATOR SUPERFAMILY (MFS) PROFILE DOMAIN-CONTAINING PROTEIN-RELATED"/>
    <property type="match status" value="1"/>
</dbReference>
<feature type="transmembrane region" description="Helical" evidence="7">
    <location>
        <begin position="275"/>
        <end position="298"/>
    </location>
</feature>
<proteinExistence type="inferred from homology"/>
<dbReference type="PRINTS" id="PR00171">
    <property type="entry name" value="SUGRTRNSPORT"/>
</dbReference>
<evidence type="ECO:0000256" key="1">
    <source>
        <dbReference type="ARBA" id="ARBA00004141"/>
    </source>
</evidence>
<feature type="domain" description="Major facilitator superfamily (MFS) profile" evidence="8">
    <location>
        <begin position="1"/>
        <end position="398"/>
    </location>
</feature>
<feature type="transmembrane region" description="Helical" evidence="7">
    <location>
        <begin position="310"/>
        <end position="333"/>
    </location>
</feature>
<dbReference type="InterPro" id="IPR003663">
    <property type="entry name" value="Sugar/inositol_transpt"/>
</dbReference>
<dbReference type="Proteomes" id="UP001140560">
    <property type="component" value="Unassembled WGS sequence"/>
</dbReference>
<organism evidence="9 10">
    <name type="scientific">Neocucurbitaria cava</name>
    <dbReference type="NCBI Taxonomy" id="798079"/>
    <lineage>
        <taxon>Eukaryota</taxon>
        <taxon>Fungi</taxon>
        <taxon>Dikarya</taxon>
        <taxon>Ascomycota</taxon>
        <taxon>Pezizomycotina</taxon>
        <taxon>Dothideomycetes</taxon>
        <taxon>Pleosporomycetidae</taxon>
        <taxon>Pleosporales</taxon>
        <taxon>Pleosporineae</taxon>
        <taxon>Cucurbitariaceae</taxon>
        <taxon>Neocucurbitaria</taxon>
    </lineage>
</organism>
<dbReference type="SUPFAM" id="SSF103473">
    <property type="entry name" value="MFS general substrate transporter"/>
    <property type="match status" value="1"/>
</dbReference>
<dbReference type="InterPro" id="IPR020846">
    <property type="entry name" value="MFS_dom"/>
</dbReference>
<keyword evidence="5 7" id="KW-1133">Transmembrane helix</keyword>
<comment type="caution">
    <text evidence="9">The sequence shown here is derived from an EMBL/GenBank/DDBJ whole genome shotgun (WGS) entry which is preliminary data.</text>
</comment>
<evidence type="ECO:0000313" key="9">
    <source>
        <dbReference type="EMBL" id="KAJ4373086.1"/>
    </source>
</evidence>
<dbReference type="GO" id="GO:0005351">
    <property type="term" value="F:carbohydrate:proton symporter activity"/>
    <property type="evidence" value="ECO:0007669"/>
    <property type="project" value="TreeGrafter"/>
</dbReference>
<dbReference type="GO" id="GO:0016020">
    <property type="term" value="C:membrane"/>
    <property type="evidence" value="ECO:0007669"/>
    <property type="project" value="UniProtKB-SubCell"/>
</dbReference>
<sequence>MASIYVHPGFQKSLNHPSKGMIGTITSIYYLGTWVSYLFIAHPLADQYGRRVAAAAGVLTTSVGAILQTEAKGSHGVGTMIVGRIICGLGLAIVSTSVPLFQRVGYAISHWESTQGMYYGWRLSMALQLVPEAIFLGGVFFCPESPRWLVEHGRSAAARNSIAWLRAMDPSHEQIKDEVDLIEQDVHQRKIATSQKWTALFTHRPLFNRLWRASLLQFMAQMCGNVSLKYYLPTVLMGLGVPRKMTLLIGGVELTIKIGFTIVDTWLVDIYGRRLTLVVSCFVMTMALMLNGALPIAYPNNINHVADYTCIAFIFIYTFAFSIGFGPAAWVYGSEIFPTNFRAKGLNIAASGSSIGSIISSQIWPIGIERIGSKTHFIFMSTNLVSGIIIFKLNSEYNKSFEAI</sequence>
<reference evidence="9" key="1">
    <citation type="submission" date="2022-10" db="EMBL/GenBank/DDBJ databases">
        <title>Tapping the CABI collections for fungal endophytes: first genome assemblies for Collariella, Neodidymelliopsis, Ascochyta clinopodiicola, Didymella pomorum, Didymosphaeria variabile, Neocosmospora piperis and Neocucurbitaria cava.</title>
        <authorList>
            <person name="Hill R."/>
        </authorList>
    </citation>
    <scope>NUCLEOTIDE SEQUENCE</scope>
    <source>
        <strain evidence="9">IMI 356814</strain>
    </source>
</reference>
<evidence type="ECO:0000256" key="2">
    <source>
        <dbReference type="ARBA" id="ARBA00010992"/>
    </source>
</evidence>
<keyword evidence="4 7" id="KW-0812">Transmembrane</keyword>
<name>A0A9W8YD40_9PLEO</name>
<dbReference type="PROSITE" id="PS50850">
    <property type="entry name" value="MFS"/>
    <property type="match status" value="1"/>
</dbReference>
<dbReference type="InterPro" id="IPR005828">
    <property type="entry name" value="MFS_sugar_transport-like"/>
</dbReference>
<feature type="transmembrane region" description="Helical" evidence="7">
    <location>
        <begin position="81"/>
        <end position="101"/>
    </location>
</feature>
<evidence type="ECO:0000256" key="6">
    <source>
        <dbReference type="ARBA" id="ARBA00023136"/>
    </source>
</evidence>
<keyword evidence="6 7" id="KW-0472">Membrane</keyword>
<evidence type="ECO:0000256" key="4">
    <source>
        <dbReference type="ARBA" id="ARBA00022692"/>
    </source>
</evidence>
<dbReference type="InterPro" id="IPR036259">
    <property type="entry name" value="MFS_trans_sf"/>
</dbReference>
<accession>A0A9W8YD40</accession>